<dbReference type="PANTHER" id="PTHR48111">
    <property type="entry name" value="REGULATOR OF RPOS"/>
    <property type="match status" value="1"/>
</dbReference>
<keyword evidence="13" id="KW-1185">Reference proteome</keyword>
<organism evidence="12 13">
    <name type="scientific">Bacillus zhangzhouensis</name>
    <dbReference type="NCBI Taxonomy" id="1178540"/>
    <lineage>
        <taxon>Bacteria</taxon>
        <taxon>Bacillati</taxon>
        <taxon>Bacillota</taxon>
        <taxon>Bacilli</taxon>
        <taxon>Bacillales</taxon>
        <taxon>Bacillaceae</taxon>
        <taxon>Bacillus</taxon>
    </lineage>
</organism>
<dbReference type="CDD" id="cd17574">
    <property type="entry name" value="REC_OmpR"/>
    <property type="match status" value="1"/>
</dbReference>
<dbReference type="AlphaFoldDB" id="A0A081LG02"/>
<evidence type="ECO:0000256" key="6">
    <source>
        <dbReference type="ARBA" id="ARBA00023125"/>
    </source>
</evidence>
<dbReference type="InterPro" id="IPR011006">
    <property type="entry name" value="CheY-like_superfamily"/>
</dbReference>
<accession>A0A081LG02</accession>
<comment type="subcellular location">
    <subcellularLocation>
        <location evidence="1">Cytoplasm</location>
    </subcellularLocation>
</comment>
<dbReference type="Pfam" id="PF00486">
    <property type="entry name" value="Trans_reg_C"/>
    <property type="match status" value="1"/>
</dbReference>
<dbReference type="Proteomes" id="UP000028091">
    <property type="component" value="Unassembled WGS sequence"/>
</dbReference>
<proteinExistence type="predicted"/>
<dbReference type="SMART" id="SM00862">
    <property type="entry name" value="Trans_reg_C"/>
    <property type="match status" value="1"/>
</dbReference>
<dbReference type="OrthoDB" id="9790442at2"/>
<dbReference type="GO" id="GO:0006355">
    <property type="term" value="P:regulation of DNA-templated transcription"/>
    <property type="evidence" value="ECO:0007669"/>
    <property type="project" value="InterPro"/>
</dbReference>
<keyword evidence="3 8" id="KW-0597">Phosphoprotein</keyword>
<feature type="domain" description="OmpR/PhoB-type" evidence="11">
    <location>
        <begin position="130"/>
        <end position="224"/>
    </location>
</feature>
<dbReference type="InterPro" id="IPR001789">
    <property type="entry name" value="Sig_transdc_resp-reg_receiver"/>
</dbReference>
<dbReference type="Gene3D" id="1.10.10.10">
    <property type="entry name" value="Winged helix-like DNA-binding domain superfamily/Winged helix DNA-binding domain"/>
    <property type="match status" value="1"/>
</dbReference>
<dbReference type="PANTHER" id="PTHR48111:SF24">
    <property type="entry name" value="TRANSCRIPTIONAL REGULATORY PROTEIN CSSR"/>
    <property type="match status" value="1"/>
</dbReference>
<sequence length="225" mass="25962">MSYTIYLVEDEQNLNELLTKYLESENWNVSSFLTGEAARKAMNNPPHLWILDIMLPDTDGYTLIKEIKAASPDVPVIFISARDADIDRVLGLELGSSDYIAKPFLPRELIIRVQKLLELVYKNSGTPQQQSITPVSSYVIHEDVREVYEGDQLINLTSKEFDLLLLFTHHQGHAFSREDILVRIWGHDYFGTDRVVDDLVRRLRKKMPDLKVETIYGFGYRMLKG</sequence>
<keyword evidence="4" id="KW-0902">Two-component regulatory system</keyword>
<dbReference type="InterPro" id="IPR039420">
    <property type="entry name" value="WalR-like"/>
</dbReference>
<comment type="caution">
    <text evidence="12">The sequence shown here is derived from an EMBL/GenBank/DDBJ whole genome shotgun (WGS) entry which is preliminary data.</text>
</comment>
<dbReference type="InterPro" id="IPR001867">
    <property type="entry name" value="OmpR/PhoB-type_DNA-bd"/>
</dbReference>
<dbReference type="Gene3D" id="3.40.50.2300">
    <property type="match status" value="1"/>
</dbReference>
<evidence type="ECO:0000256" key="7">
    <source>
        <dbReference type="ARBA" id="ARBA00023163"/>
    </source>
</evidence>
<dbReference type="RefSeq" id="WP_034316931.1">
    <property type="nucleotide sequence ID" value="NZ_JOTP01000001.1"/>
</dbReference>
<reference evidence="12 13" key="1">
    <citation type="submission" date="2012-09" db="EMBL/GenBank/DDBJ databases">
        <title>Genome Sequence of Bacillus sp. DW5-4.</title>
        <authorList>
            <person name="Lai Q."/>
            <person name="Liu Y."/>
            <person name="Shao Z."/>
        </authorList>
    </citation>
    <scope>NUCLEOTIDE SEQUENCE [LARGE SCALE GENOMIC DNA]</scope>
    <source>
        <strain evidence="12 13">DW5-4</strain>
    </source>
</reference>
<dbReference type="PROSITE" id="PS50110">
    <property type="entry name" value="RESPONSE_REGULATORY"/>
    <property type="match status" value="1"/>
</dbReference>
<dbReference type="GO" id="GO:0000156">
    <property type="term" value="F:phosphorelay response regulator activity"/>
    <property type="evidence" value="ECO:0007669"/>
    <property type="project" value="TreeGrafter"/>
</dbReference>
<evidence type="ECO:0000259" key="10">
    <source>
        <dbReference type="PROSITE" id="PS50110"/>
    </source>
</evidence>
<evidence type="ECO:0000256" key="1">
    <source>
        <dbReference type="ARBA" id="ARBA00004496"/>
    </source>
</evidence>
<dbReference type="PROSITE" id="PS51755">
    <property type="entry name" value="OMPR_PHOB"/>
    <property type="match status" value="1"/>
</dbReference>
<protein>
    <submittedName>
        <fullName evidence="12">Transcriptional regulator</fullName>
    </submittedName>
</protein>
<dbReference type="CDD" id="cd00383">
    <property type="entry name" value="trans_reg_C"/>
    <property type="match status" value="1"/>
</dbReference>
<keyword evidence="6 9" id="KW-0238">DNA-binding</keyword>
<feature type="DNA-binding region" description="OmpR/PhoB-type" evidence="9">
    <location>
        <begin position="130"/>
        <end position="224"/>
    </location>
</feature>
<gene>
    <name evidence="12" type="ORF">BA70_00890</name>
</gene>
<evidence type="ECO:0000259" key="11">
    <source>
        <dbReference type="PROSITE" id="PS51755"/>
    </source>
</evidence>
<evidence type="ECO:0000256" key="4">
    <source>
        <dbReference type="ARBA" id="ARBA00023012"/>
    </source>
</evidence>
<keyword evidence="2" id="KW-0963">Cytoplasm</keyword>
<dbReference type="InterPro" id="IPR036388">
    <property type="entry name" value="WH-like_DNA-bd_sf"/>
</dbReference>
<feature type="domain" description="Response regulatory" evidence="10">
    <location>
        <begin position="4"/>
        <end position="117"/>
    </location>
</feature>
<dbReference type="EMBL" id="JOTP01000001">
    <property type="protein sequence ID" value="KEP28178.1"/>
    <property type="molecule type" value="Genomic_DNA"/>
</dbReference>
<evidence type="ECO:0000313" key="13">
    <source>
        <dbReference type="Proteomes" id="UP000028091"/>
    </source>
</evidence>
<dbReference type="Pfam" id="PF00072">
    <property type="entry name" value="Response_reg"/>
    <property type="match status" value="1"/>
</dbReference>
<evidence type="ECO:0000313" key="12">
    <source>
        <dbReference type="EMBL" id="KEP28178.1"/>
    </source>
</evidence>
<keyword evidence="5" id="KW-0805">Transcription regulation</keyword>
<dbReference type="GO" id="GO:0000976">
    <property type="term" value="F:transcription cis-regulatory region binding"/>
    <property type="evidence" value="ECO:0007669"/>
    <property type="project" value="TreeGrafter"/>
</dbReference>
<dbReference type="GO" id="GO:0005829">
    <property type="term" value="C:cytosol"/>
    <property type="evidence" value="ECO:0007669"/>
    <property type="project" value="TreeGrafter"/>
</dbReference>
<dbReference type="SUPFAM" id="SSF46894">
    <property type="entry name" value="C-terminal effector domain of the bipartite response regulators"/>
    <property type="match status" value="1"/>
</dbReference>
<name>A0A081LG02_9BACI</name>
<dbReference type="InterPro" id="IPR016032">
    <property type="entry name" value="Sig_transdc_resp-reg_C-effctor"/>
</dbReference>
<dbReference type="SMART" id="SM00448">
    <property type="entry name" value="REC"/>
    <property type="match status" value="1"/>
</dbReference>
<dbReference type="SUPFAM" id="SSF52172">
    <property type="entry name" value="CheY-like"/>
    <property type="match status" value="1"/>
</dbReference>
<feature type="modified residue" description="4-aspartylphosphate" evidence="8">
    <location>
        <position position="52"/>
    </location>
</feature>
<keyword evidence="7" id="KW-0804">Transcription</keyword>
<dbReference type="Gene3D" id="6.10.250.690">
    <property type="match status" value="1"/>
</dbReference>
<evidence type="ECO:0000256" key="2">
    <source>
        <dbReference type="ARBA" id="ARBA00022490"/>
    </source>
</evidence>
<evidence type="ECO:0000256" key="3">
    <source>
        <dbReference type="ARBA" id="ARBA00022553"/>
    </source>
</evidence>
<dbReference type="eggNOG" id="COG0745">
    <property type="taxonomic scope" value="Bacteria"/>
</dbReference>
<evidence type="ECO:0000256" key="8">
    <source>
        <dbReference type="PROSITE-ProRule" id="PRU00169"/>
    </source>
</evidence>
<evidence type="ECO:0000256" key="9">
    <source>
        <dbReference type="PROSITE-ProRule" id="PRU01091"/>
    </source>
</evidence>
<dbReference type="GO" id="GO:0032993">
    <property type="term" value="C:protein-DNA complex"/>
    <property type="evidence" value="ECO:0007669"/>
    <property type="project" value="TreeGrafter"/>
</dbReference>
<evidence type="ECO:0000256" key="5">
    <source>
        <dbReference type="ARBA" id="ARBA00023015"/>
    </source>
</evidence>